<evidence type="ECO:0000313" key="5">
    <source>
        <dbReference type="EMBL" id="MDP9800929.1"/>
    </source>
</evidence>
<dbReference type="Proteomes" id="UP001235966">
    <property type="component" value="Unassembled WGS sequence"/>
</dbReference>
<dbReference type="InterPro" id="IPR025331">
    <property type="entry name" value="TNT"/>
</dbReference>
<evidence type="ECO:0000256" key="2">
    <source>
        <dbReference type="SAM" id="Phobius"/>
    </source>
</evidence>
<dbReference type="InterPro" id="IPR031325">
    <property type="entry name" value="RHS_repeat"/>
</dbReference>
<keyword evidence="2" id="KW-0812">Transmembrane</keyword>
<dbReference type="InterPro" id="IPR006530">
    <property type="entry name" value="YD"/>
</dbReference>
<evidence type="ECO:0000256" key="1">
    <source>
        <dbReference type="ARBA" id="ARBA00022737"/>
    </source>
</evidence>
<dbReference type="Pfam" id="PF14021">
    <property type="entry name" value="TNT"/>
    <property type="match status" value="1"/>
</dbReference>
<feature type="transmembrane region" description="Helical" evidence="2">
    <location>
        <begin position="398"/>
        <end position="428"/>
    </location>
</feature>
<comment type="caution">
    <text evidence="5">The sequence shown here is derived from an EMBL/GenBank/DDBJ whole genome shotgun (WGS) entry which is preliminary data.</text>
</comment>
<name>A0ABT9NB37_9ACTO</name>
<dbReference type="PANTHER" id="PTHR32305">
    <property type="match status" value="1"/>
</dbReference>
<evidence type="ECO:0000259" key="3">
    <source>
        <dbReference type="Pfam" id="PF14021"/>
    </source>
</evidence>
<dbReference type="InterPro" id="IPR050708">
    <property type="entry name" value="T6SS_VgrG/RHS"/>
</dbReference>
<organism evidence="5 6">
    <name type="scientific">Arcanobacterium wilhelmae</name>
    <dbReference type="NCBI Taxonomy" id="1803177"/>
    <lineage>
        <taxon>Bacteria</taxon>
        <taxon>Bacillati</taxon>
        <taxon>Actinomycetota</taxon>
        <taxon>Actinomycetes</taxon>
        <taxon>Actinomycetales</taxon>
        <taxon>Actinomycetaceae</taxon>
        <taxon>Arcanobacterium</taxon>
    </lineage>
</organism>
<dbReference type="Pfam" id="PF25023">
    <property type="entry name" value="TEN_YD-shell"/>
    <property type="match status" value="1"/>
</dbReference>
<proteinExistence type="predicted"/>
<dbReference type="RefSeq" id="WP_307014476.1">
    <property type="nucleotide sequence ID" value="NZ_JAUSQW010000001.1"/>
</dbReference>
<sequence>MSSTDPLGHTTSFRETDGAVVTSVDSEPAYTTRVTSDGRHRTVIDHVRGITQSMLYDRRGRLIEHSVDGRTTTWEYTPSGRRARQISPNGDVTRYVYDAVGHLIAIDHSALGHVDFTYDAANQLTAMTTPSGRHEWSYERGLVTRHTRINGQAGAVTSILRDPSRRISTIATPTGTVSYGYDVAGQLTSITSRQGATHFTYDDSGRLKAETGPTGHREYSYNTFGQLASITDGDTVVSFTYDAAGHRVSEHGPAGREVTYEWDGRGYLHAVTSTDGVTHRVLTDAVGNPVRIDETNIVWDPTSPIAQPIQEGTASVLPLPGGALFHDGDTISWRTARTRSFLSMDTLARVCDQVAGANTYAYANNNPLAYVDPWGMRPATDADLDAYKAELPGSKWEYVLGTAAIVGGIAATVLMGPVGGAIVGGFLISAGMSTITQKYSTGTVDPTQVLFDGAIGAVSGLAGGAAGRAVTAMATNRLGATFASRALGYVADAFTGSVIDTTATALTTPGYGASDFGHDFLINAETGLAFSTIGGEISHRMDIAHTQPDTSPDVQAAHSMSATDDAPLAATKDIPQSTSTELVPYYPPNDGASGDWERVFLYAGEKFDRYGKPTGKYLADVGTPDWQRALPHGVNTSDYHVYEVVKPFEVEMSTIAPCFDQPGGGVQYRTPVKLETLIERGIIKEVTP</sequence>
<dbReference type="PANTHER" id="PTHR32305:SF15">
    <property type="entry name" value="PROTEIN RHSA-RELATED"/>
    <property type="match status" value="1"/>
</dbReference>
<protein>
    <submittedName>
        <fullName evidence="5">YD repeat-containing protein</fullName>
    </submittedName>
</protein>
<dbReference type="InterPro" id="IPR056823">
    <property type="entry name" value="TEN-like_YD-shell"/>
</dbReference>
<dbReference type="Gene3D" id="2.180.10.10">
    <property type="entry name" value="RHS repeat-associated core"/>
    <property type="match status" value="2"/>
</dbReference>
<reference evidence="5 6" key="1">
    <citation type="submission" date="2023-07" db="EMBL/GenBank/DDBJ databases">
        <title>Sequencing the genomes of 1000 actinobacteria strains.</title>
        <authorList>
            <person name="Klenk H.-P."/>
        </authorList>
    </citation>
    <scope>NUCLEOTIDE SEQUENCE [LARGE SCALE GENOMIC DNA]</scope>
    <source>
        <strain evidence="5 6">DSM 102162</strain>
    </source>
</reference>
<accession>A0ABT9NB37</accession>
<feature type="domain" description="TNT" evidence="3">
    <location>
        <begin position="601"/>
        <end position="686"/>
    </location>
</feature>
<keyword evidence="2" id="KW-1133">Transmembrane helix</keyword>
<keyword evidence="1" id="KW-0677">Repeat</keyword>
<dbReference type="Pfam" id="PF05593">
    <property type="entry name" value="RHS_repeat"/>
    <property type="match status" value="1"/>
</dbReference>
<dbReference type="EMBL" id="JAUSQW010000001">
    <property type="protein sequence ID" value="MDP9800929.1"/>
    <property type="molecule type" value="Genomic_DNA"/>
</dbReference>
<evidence type="ECO:0000313" key="6">
    <source>
        <dbReference type="Proteomes" id="UP001235966"/>
    </source>
</evidence>
<gene>
    <name evidence="5" type="ORF">J2S49_001005</name>
</gene>
<feature type="domain" description="Teneurin-like YD-shell" evidence="4">
    <location>
        <begin position="19"/>
        <end position="208"/>
    </location>
</feature>
<keyword evidence="2" id="KW-0472">Membrane</keyword>
<dbReference type="NCBIfam" id="TIGR01643">
    <property type="entry name" value="YD_repeat_2x"/>
    <property type="match status" value="5"/>
</dbReference>
<evidence type="ECO:0000259" key="4">
    <source>
        <dbReference type="Pfam" id="PF25023"/>
    </source>
</evidence>
<keyword evidence="6" id="KW-1185">Reference proteome</keyword>